<keyword evidence="9" id="KW-1185">Reference proteome</keyword>
<dbReference type="EMBL" id="PZQS01000014">
    <property type="protein sequence ID" value="PVD19037.1"/>
    <property type="molecule type" value="Genomic_DNA"/>
</dbReference>
<dbReference type="STRING" id="400727.A0A2T7NCZ6"/>
<keyword evidence="3" id="KW-0479">Metal-binding</keyword>
<evidence type="ECO:0000256" key="2">
    <source>
        <dbReference type="ARBA" id="ARBA00022559"/>
    </source>
</evidence>
<evidence type="ECO:0000256" key="1">
    <source>
        <dbReference type="ARBA" id="ARBA00001970"/>
    </source>
</evidence>
<keyword evidence="5" id="KW-0408">Iron</keyword>
<feature type="domain" description="Dyp-type peroxidase C-terminal" evidence="7">
    <location>
        <begin position="288"/>
        <end position="461"/>
    </location>
</feature>
<sequence>MPPPAPVVSQTGRWFRRGLSLTFKTATGLALTYGVGKTLFGGPPIPDKGTRLHVNRQTAPFTVDKTTYVPLHEPQRKFVEDCDIPTPQPCVISGGKMHALFLWIRVNPDANSWEVARSMSRLQELVRDVTGPMCRGALDEVLAGVGFGPEFYSRVMGCSPQSFSYEVSPVAGMTTGGDILVHAKSHHGGSLVALSRAIQRALPENSVLSLDETYCFAAMTPEEMLRQSGYDQLGNVNYKHISGEPNPKEADREKSPDKCVRRPEVVVAAGTETEVDTEGKRLQAAVDVTSGGSYVLTQKWVNDVCVVDKCAGTNMDAWLGQGWRPSSYQKTKQEETCPASVVHELALTSTEKWIARAYEECVEMRKQLPDATVIVNPGSNVSTKAGKSCRPFRMLHQSMPFAIRGATSGIFFIGYAASPRDQELLLERLGTSGSGRKTSCDDLSRLTHTVSSACWYFPSIQELRIISC</sequence>
<keyword evidence="4" id="KW-0560">Oxidoreductase</keyword>
<evidence type="ECO:0000256" key="6">
    <source>
        <dbReference type="SAM" id="MobiDB-lite"/>
    </source>
</evidence>
<evidence type="ECO:0000313" key="9">
    <source>
        <dbReference type="Proteomes" id="UP000245119"/>
    </source>
</evidence>
<name>A0A2T7NCZ6_POMCA</name>
<dbReference type="Proteomes" id="UP000245119">
    <property type="component" value="Linkage Group LG14"/>
</dbReference>
<accession>A0A2T7NCZ6</accession>
<dbReference type="GO" id="GO:0004601">
    <property type="term" value="F:peroxidase activity"/>
    <property type="evidence" value="ECO:0007669"/>
    <property type="project" value="UniProtKB-KW"/>
</dbReference>
<dbReference type="SUPFAM" id="SSF54909">
    <property type="entry name" value="Dimeric alpha+beta barrel"/>
    <property type="match status" value="1"/>
</dbReference>
<dbReference type="InterPro" id="IPR006314">
    <property type="entry name" value="Dyp_peroxidase"/>
</dbReference>
<comment type="cofactor">
    <cofactor evidence="1">
        <name>heme b</name>
        <dbReference type="ChEBI" id="CHEBI:60344"/>
    </cofactor>
</comment>
<dbReference type="PANTHER" id="PTHR30521:SF0">
    <property type="entry name" value="DYP-TYPE PEROXIDASE FAMILY PROTEIN"/>
    <property type="match status" value="1"/>
</dbReference>
<dbReference type="PANTHER" id="PTHR30521">
    <property type="entry name" value="DEFERROCHELATASE/PEROXIDASE"/>
    <property type="match status" value="1"/>
</dbReference>
<dbReference type="InterPro" id="IPR011008">
    <property type="entry name" value="Dimeric_a/b-barrel"/>
</dbReference>
<dbReference type="AlphaFoldDB" id="A0A2T7NCZ6"/>
<dbReference type="GO" id="GO:0046872">
    <property type="term" value="F:metal ion binding"/>
    <property type="evidence" value="ECO:0007669"/>
    <property type="project" value="UniProtKB-KW"/>
</dbReference>
<reference evidence="8 9" key="1">
    <citation type="submission" date="2018-04" db="EMBL/GenBank/DDBJ databases">
        <title>The genome of golden apple snail Pomacea canaliculata provides insight into stress tolerance and invasive adaptation.</title>
        <authorList>
            <person name="Liu C."/>
            <person name="Liu B."/>
            <person name="Ren Y."/>
            <person name="Zhang Y."/>
            <person name="Wang H."/>
            <person name="Li S."/>
            <person name="Jiang F."/>
            <person name="Yin L."/>
            <person name="Zhang G."/>
            <person name="Qian W."/>
            <person name="Fan W."/>
        </authorList>
    </citation>
    <scope>NUCLEOTIDE SEQUENCE [LARGE SCALE GENOMIC DNA]</scope>
    <source>
        <strain evidence="8">SZHN2017</strain>
        <tissue evidence="8">Muscle</tissue>
    </source>
</reference>
<organism evidence="8 9">
    <name type="scientific">Pomacea canaliculata</name>
    <name type="common">Golden apple snail</name>
    <dbReference type="NCBI Taxonomy" id="400727"/>
    <lineage>
        <taxon>Eukaryota</taxon>
        <taxon>Metazoa</taxon>
        <taxon>Spiralia</taxon>
        <taxon>Lophotrochozoa</taxon>
        <taxon>Mollusca</taxon>
        <taxon>Gastropoda</taxon>
        <taxon>Caenogastropoda</taxon>
        <taxon>Architaenioglossa</taxon>
        <taxon>Ampullarioidea</taxon>
        <taxon>Ampullariidae</taxon>
        <taxon>Pomacea</taxon>
    </lineage>
</organism>
<proteinExistence type="predicted"/>
<feature type="region of interest" description="Disordered" evidence="6">
    <location>
        <begin position="240"/>
        <end position="259"/>
    </location>
</feature>
<feature type="compositionally biased region" description="Basic and acidic residues" evidence="6">
    <location>
        <begin position="246"/>
        <end position="259"/>
    </location>
</feature>
<evidence type="ECO:0000313" key="8">
    <source>
        <dbReference type="EMBL" id="PVD19037.1"/>
    </source>
</evidence>
<gene>
    <name evidence="8" type="ORF">C0Q70_21596</name>
</gene>
<evidence type="ECO:0000256" key="3">
    <source>
        <dbReference type="ARBA" id="ARBA00022723"/>
    </source>
</evidence>
<keyword evidence="2" id="KW-0575">Peroxidase</keyword>
<protein>
    <recommendedName>
        <fullName evidence="7">Dyp-type peroxidase C-terminal domain-containing protein</fullName>
    </recommendedName>
</protein>
<evidence type="ECO:0000259" key="7">
    <source>
        <dbReference type="Pfam" id="PF20628"/>
    </source>
</evidence>
<evidence type="ECO:0000256" key="4">
    <source>
        <dbReference type="ARBA" id="ARBA00023002"/>
    </source>
</evidence>
<dbReference type="Pfam" id="PF20628">
    <property type="entry name" value="Dyp_perox_C"/>
    <property type="match status" value="1"/>
</dbReference>
<dbReference type="InterPro" id="IPR048328">
    <property type="entry name" value="Dyp_perox_C"/>
</dbReference>
<dbReference type="GO" id="GO:0005829">
    <property type="term" value="C:cytosol"/>
    <property type="evidence" value="ECO:0007669"/>
    <property type="project" value="TreeGrafter"/>
</dbReference>
<dbReference type="GO" id="GO:0020037">
    <property type="term" value="F:heme binding"/>
    <property type="evidence" value="ECO:0007669"/>
    <property type="project" value="InterPro"/>
</dbReference>
<comment type="caution">
    <text evidence="8">The sequence shown here is derived from an EMBL/GenBank/DDBJ whole genome shotgun (WGS) entry which is preliminary data.</text>
</comment>
<dbReference type="PROSITE" id="PS51404">
    <property type="entry name" value="DYP_PEROXIDASE"/>
    <property type="match status" value="1"/>
</dbReference>
<evidence type="ECO:0000256" key="5">
    <source>
        <dbReference type="ARBA" id="ARBA00023004"/>
    </source>
</evidence>
<dbReference type="OrthoDB" id="76259at2759"/>